<organism evidence="2 3">
    <name type="scientific">Morus notabilis</name>
    <dbReference type="NCBI Taxonomy" id="981085"/>
    <lineage>
        <taxon>Eukaryota</taxon>
        <taxon>Viridiplantae</taxon>
        <taxon>Streptophyta</taxon>
        <taxon>Embryophyta</taxon>
        <taxon>Tracheophyta</taxon>
        <taxon>Spermatophyta</taxon>
        <taxon>Magnoliopsida</taxon>
        <taxon>eudicotyledons</taxon>
        <taxon>Gunneridae</taxon>
        <taxon>Pentapetalae</taxon>
        <taxon>rosids</taxon>
        <taxon>fabids</taxon>
        <taxon>Rosales</taxon>
        <taxon>Moraceae</taxon>
        <taxon>Moreae</taxon>
        <taxon>Morus</taxon>
    </lineage>
</organism>
<feature type="region of interest" description="Disordered" evidence="1">
    <location>
        <begin position="119"/>
        <end position="140"/>
    </location>
</feature>
<sequence length="140" mass="15833">MAVVILDKRASACKNRSGGRPHDDEPGMEEVLAVTSRKLDGSLRHRVVKSRWWWPLQLRRKGLGLNERYTGDAVEELRNFLDIDDCEEANVYCVFSVFSLKHAGVLLASGDIDPKLEYGPLGTTRGGVRNRNKEKREPLK</sequence>
<keyword evidence="3" id="KW-1185">Reference proteome</keyword>
<reference evidence="3" key="1">
    <citation type="submission" date="2013-01" db="EMBL/GenBank/DDBJ databases">
        <title>Draft Genome Sequence of a Mulberry Tree, Morus notabilis C.K. Schneid.</title>
        <authorList>
            <person name="He N."/>
            <person name="Zhao S."/>
        </authorList>
    </citation>
    <scope>NUCLEOTIDE SEQUENCE</scope>
</reference>
<dbReference type="EMBL" id="KE344492">
    <property type="protein sequence ID" value="EXB63813.1"/>
    <property type="molecule type" value="Genomic_DNA"/>
</dbReference>
<dbReference type="AlphaFoldDB" id="W9R9L8"/>
<protein>
    <submittedName>
        <fullName evidence="2">Uncharacterized protein</fullName>
    </submittedName>
</protein>
<proteinExistence type="predicted"/>
<evidence type="ECO:0000313" key="2">
    <source>
        <dbReference type="EMBL" id="EXB63813.1"/>
    </source>
</evidence>
<evidence type="ECO:0000313" key="3">
    <source>
        <dbReference type="Proteomes" id="UP000030645"/>
    </source>
</evidence>
<evidence type="ECO:0000256" key="1">
    <source>
        <dbReference type="SAM" id="MobiDB-lite"/>
    </source>
</evidence>
<dbReference type="Proteomes" id="UP000030645">
    <property type="component" value="Unassembled WGS sequence"/>
</dbReference>
<gene>
    <name evidence="2" type="ORF">L484_021085</name>
</gene>
<name>W9R9L8_9ROSA</name>
<accession>W9R9L8</accession>